<dbReference type="OrthoDB" id="2087171at2"/>
<organism evidence="1 2">
    <name type="scientific">Lachnoanaerobaculum umeaense</name>
    <dbReference type="NCBI Taxonomy" id="617123"/>
    <lineage>
        <taxon>Bacteria</taxon>
        <taxon>Bacillati</taxon>
        <taxon>Bacillota</taxon>
        <taxon>Clostridia</taxon>
        <taxon>Lachnospirales</taxon>
        <taxon>Lachnospiraceae</taxon>
        <taxon>Lachnoanaerobaculum</taxon>
    </lineage>
</organism>
<evidence type="ECO:0000313" key="1">
    <source>
        <dbReference type="EMBL" id="AYB00653.1"/>
    </source>
</evidence>
<evidence type="ECO:0000313" key="2">
    <source>
        <dbReference type="Proteomes" id="UP000265562"/>
    </source>
</evidence>
<dbReference type="AlphaFoldDB" id="A0A385Q2V4"/>
<keyword evidence="2" id="KW-1185">Reference proteome</keyword>
<proteinExistence type="predicted"/>
<dbReference type="EMBL" id="CP032364">
    <property type="protein sequence ID" value="AYB00653.1"/>
    <property type="molecule type" value="Genomic_DNA"/>
</dbReference>
<sequence>MGINKFTEQQLEKDLRRTMEITSPDWKMQNNYYDKTSNFIYRMNSLDECLSEIQRTKVNKDYALHRWYNYITSTRCEYIFCEYGAVHDSDKFNHDIDIYIDGIPFDVKLTLYPAKLSSRPYDLSTRKGKDDMIRWYYSHQSQENRKQILNRLYVVCDADTYKECLLMKCNFSLMHKHIKDFMNSVKVHGLNEIIISDNGKEYHLKSDIIHIH</sequence>
<reference evidence="1 2" key="1">
    <citation type="submission" date="2018-09" db="EMBL/GenBank/DDBJ databases">
        <title>Genome sequencing of Lachnoanaerobaculum umeaense DSM 23576.</title>
        <authorList>
            <person name="Kook J.-K."/>
            <person name="Park S.-N."/>
            <person name="Lim Y.K."/>
        </authorList>
    </citation>
    <scope>NUCLEOTIDE SEQUENCE [LARGE SCALE GENOMIC DNA]</scope>
    <source>
        <strain evidence="2">DSM 23576 \ CCUG 58757</strain>
    </source>
</reference>
<accession>A0A385Q2V4</accession>
<name>A0A385Q2V4_9FIRM</name>
<protein>
    <submittedName>
        <fullName evidence="1">Uncharacterized protein</fullName>
    </submittedName>
</protein>
<dbReference type="KEGG" id="lua:D4A81_12365"/>
<dbReference type="RefSeq" id="WP_111525078.1">
    <property type="nucleotide sequence ID" value="NZ_CP032364.1"/>
</dbReference>
<gene>
    <name evidence="1" type="ORF">D4A81_12365</name>
</gene>
<dbReference type="Proteomes" id="UP000265562">
    <property type="component" value="Chromosome"/>
</dbReference>